<dbReference type="CDD" id="cd06170">
    <property type="entry name" value="LuxR_C_like"/>
    <property type="match status" value="1"/>
</dbReference>
<reference evidence="8 9" key="1">
    <citation type="journal article" date="2014" name="Int. J. Syst. Evol. Microbiol.">
        <title>Complete genome sequence of Corynebacterium casei LMG S-19264T (=DSM 44701T), isolated from a smear-ripened cheese.</title>
        <authorList>
            <consortium name="US DOE Joint Genome Institute (JGI-PGF)"/>
            <person name="Walter F."/>
            <person name="Albersmeier A."/>
            <person name="Kalinowski J."/>
            <person name="Ruckert C."/>
        </authorList>
    </citation>
    <scope>NUCLEOTIDE SEQUENCE [LARGE SCALE GENOMIC DNA]</scope>
    <source>
        <strain evidence="8 9">NBRC 112289</strain>
    </source>
</reference>
<feature type="domain" description="Response regulatory" evidence="7">
    <location>
        <begin position="11"/>
        <end position="129"/>
    </location>
</feature>
<evidence type="ECO:0000256" key="4">
    <source>
        <dbReference type="ARBA" id="ARBA00023163"/>
    </source>
</evidence>
<dbReference type="Gene3D" id="3.40.50.2300">
    <property type="match status" value="1"/>
</dbReference>
<evidence type="ECO:0000256" key="2">
    <source>
        <dbReference type="ARBA" id="ARBA00023015"/>
    </source>
</evidence>
<evidence type="ECO:0000313" key="8">
    <source>
        <dbReference type="EMBL" id="GMA28151.1"/>
    </source>
</evidence>
<protein>
    <submittedName>
        <fullName evidence="8">DNA-binding response regulator</fullName>
    </submittedName>
</protein>
<name>A0AA37UI18_9MICO</name>
<dbReference type="SMART" id="SM00448">
    <property type="entry name" value="REC"/>
    <property type="match status" value="1"/>
</dbReference>
<dbReference type="Pfam" id="PF00196">
    <property type="entry name" value="GerE"/>
    <property type="match status" value="1"/>
</dbReference>
<comment type="caution">
    <text evidence="8">The sequence shown here is derived from an EMBL/GenBank/DDBJ whole genome shotgun (WGS) entry which is preliminary data.</text>
</comment>
<evidence type="ECO:0000256" key="5">
    <source>
        <dbReference type="PROSITE-ProRule" id="PRU00169"/>
    </source>
</evidence>
<dbReference type="PRINTS" id="PR00038">
    <property type="entry name" value="HTHLUXR"/>
</dbReference>
<dbReference type="SUPFAM" id="SSF52172">
    <property type="entry name" value="CheY-like"/>
    <property type="match status" value="1"/>
</dbReference>
<dbReference type="EMBL" id="BSUL01000001">
    <property type="protein sequence ID" value="GMA28151.1"/>
    <property type="molecule type" value="Genomic_DNA"/>
</dbReference>
<dbReference type="PROSITE" id="PS50043">
    <property type="entry name" value="HTH_LUXR_2"/>
    <property type="match status" value="1"/>
</dbReference>
<keyword evidence="1 5" id="KW-0597">Phosphoprotein</keyword>
<dbReference type="CDD" id="cd17535">
    <property type="entry name" value="REC_NarL-like"/>
    <property type="match status" value="1"/>
</dbReference>
<feature type="modified residue" description="4-aspartylphosphate" evidence="5">
    <location>
        <position position="62"/>
    </location>
</feature>
<feature type="domain" description="HTH luxR-type" evidence="6">
    <location>
        <begin position="149"/>
        <end position="218"/>
    </location>
</feature>
<dbReference type="SMART" id="SM00421">
    <property type="entry name" value="HTH_LUXR"/>
    <property type="match status" value="1"/>
</dbReference>
<sequence>MIPGPARAPLRVAVVEDQPLYRAMLVQLLDADPRTEVVVEASGAAEARRRIMPGRVDVAILDIELGDGNGVGLGVSLRRADPDLGVLLLSSRDVMELLLDLPSDVRRGWSYLSKTTSTSPDSLFTALTATAEGRTVLDPELIGRSVPRAGSALARLSDRQLQVLTLVAEGLSNAGIAERLGLSSRSIENHLNAIYAALELPEGHNSRVSAVLRLIEETSRFA</sequence>
<dbReference type="Pfam" id="PF00072">
    <property type="entry name" value="Response_reg"/>
    <property type="match status" value="1"/>
</dbReference>
<keyword evidence="3 8" id="KW-0238">DNA-binding</keyword>
<dbReference type="SUPFAM" id="SSF46894">
    <property type="entry name" value="C-terminal effector domain of the bipartite response regulators"/>
    <property type="match status" value="1"/>
</dbReference>
<keyword evidence="9" id="KW-1185">Reference proteome</keyword>
<dbReference type="InterPro" id="IPR039420">
    <property type="entry name" value="WalR-like"/>
</dbReference>
<organism evidence="8 9">
    <name type="scientific">Arenivirga flava</name>
    <dbReference type="NCBI Taxonomy" id="1930060"/>
    <lineage>
        <taxon>Bacteria</taxon>
        <taxon>Bacillati</taxon>
        <taxon>Actinomycetota</taxon>
        <taxon>Actinomycetes</taxon>
        <taxon>Micrococcales</taxon>
        <taxon>Microbacteriaceae</taxon>
        <taxon>Arenivirga</taxon>
    </lineage>
</organism>
<dbReference type="GO" id="GO:0000160">
    <property type="term" value="P:phosphorelay signal transduction system"/>
    <property type="evidence" value="ECO:0007669"/>
    <property type="project" value="InterPro"/>
</dbReference>
<dbReference type="InterPro" id="IPR000792">
    <property type="entry name" value="Tscrpt_reg_LuxR_C"/>
</dbReference>
<dbReference type="Proteomes" id="UP001157160">
    <property type="component" value="Unassembled WGS sequence"/>
</dbReference>
<evidence type="ECO:0000256" key="3">
    <source>
        <dbReference type="ARBA" id="ARBA00023125"/>
    </source>
</evidence>
<gene>
    <name evidence="8" type="ORF">GCM10025874_14040</name>
</gene>
<dbReference type="AlphaFoldDB" id="A0AA37UI18"/>
<keyword evidence="4" id="KW-0804">Transcription</keyword>
<evidence type="ECO:0000256" key="1">
    <source>
        <dbReference type="ARBA" id="ARBA00022553"/>
    </source>
</evidence>
<dbReference type="InterPro" id="IPR016032">
    <property type="entry name" value="Sig_transdc_resp-reg_C-effctor"/>
</dbReference>
<dbReference type="GO" id="GO:0003677">
    <property type="term" value="F:DNA binding"/>
    <property type="evidence" value="ECO:0007669"/>
    <property type="project" value="UniProtKB-KW"/>
</dbReference>
<dbReference type="PANTHER" id="PTHR43214:SF24">
    <property type="entry name" value="TRANSCRIPTIONAL REGULATORY PROTEIN NARL-RELATED"/>
    <property type="match status" value="1"/>
</dbReference>
<proteinExistence type="predicted"/>
<evidence type="ECO:0000259" key="7">
    <source>
        <dbReference type="PROSITE" id="PS50110"/>
    </source>
</evidence>
<dbReference type="InterPro" id="IPR001789">
    <property type="entry name" value="Sig_transdc_resp-reg_receiver"/>
</dbReference>
<evidence type="ECO:0000259" key="6">
    <source>
        <dbReference type="PROSITE" id="PS50043"/>
    </source>
</evidence>
<dbReference type="GO" id="GO:0006355">
    <property type="term" value="P:regulation of DNA-templated transcription"/>
    <property type="evidence" value="ECO:0007669"/>
    <property type="project" value="InterPro"/>
</dbReference>
<evidence type="ECO:0000313" key="9">
    <source>
        <dbReference type="Proteomes" id="UP001157160"/>
    </source>
</evidence>
<keyword evidence="2" id="KW-0805">Transcription regulation</keyword>
<dbReference type="InterPro" id="IPR058245">
    <property type="entry name" value="NreC/VraR/RcsB-like_REC"/>
</dbReference>
<dbReference type="RefSeq" id="WP_284231477.1">
    <property type="nucleotide sequence ID" value="NZ_BSUL01000001.1"/>
</dbReference>
<dbReference type="PROSITE" id="PS50110">
    <property type="entry name" value="RESPONSE_REGULATORY"/>
    <property type="match status" value="1"/>
</dbReference>
<dbReference type="InterPro" id="IPR011006">
    <property type="entry name" value="CheY-like_superfamily"/>
</dbReference>
<accession>A0AA37UI18</accession>
<dbReference type="PANTHER" id="PTHR43214">
    <property type="entry name" value="TWO-COMPONENT RESPONSE REGULATOR"/>
    <property type="match status" value="1"/>
</dbReference>